<proteinExistence type="predicted"/>
<evidence type="ECO:0000313" key="2">
    <source>
        <dbReference type="Proteomes" id="UP001501116"/>
    </source>
</evidence>
<dbReference type="EMBL" id="BAAANN010000033">
    <property type="protein sequence ID" value="GAA1980693.1"/>
    <property type="molecule type" value="Genomic_DNA"/>
</dbReference>
<comment type="caution">
    <text evidence="1">The sequence shown here is derived from an EMBL/GenBank/DDBJ whole genome shotgun (WGS) entry which is preliminary data.</text>
</comment>
<keyword evidence="2" id="KW-1185">Reference proteome</keyword>
<gene>
    <name evidence="1" type="ORF">GCM10009754_66690</name>
</gene>
<accession>A0ABN2S5F5</accession>
<organism evidence="1 2">
    <name type="scientific">Amycolatopsis minnesotensis</name>
    <dbReference type="NCBI Taxonomy" id="337894"/>
    <lineage>
        <taxon>Bacteria</taxon>
        <taxon>Bacillati</taxon>
        <taxon>Actinomycetota</taxon>
        <taxon>Actinomycetes</taxon>
        <taxon>Pseudonocardiales</taxon>
        <taxon>Pseudonocardiaceae</taxon>
        <taxon>Amycolatopsis</taxon>
    </lineage>
</organism>
<protein>
    <submittedName>
        <fullName evidence="1">Uncharacterized protein</fullName>
    </submittedName>
</protein>
<sequence length="82" mass="9136">MAVGESKDASWTVGVLRDGRVADRHHMGLHAEWDFMRSRNGLATWLGGDVSLRPEKGAPYETTSGTVGEVRGFREHDRVRLT</sequence>
<name>A0ABN2S5F5_9PSEU</name>
<reference evidence="1 2" key="1">
    <citation type="journal article" date="2019" name="Int. J. Syst. Evol. Microbiol.">
        <title>The Global Catalogue of Microorganisms (GCM) 10K type strain sequencing project: providing services to taxonomists for standard genome sequencing and annotation.</title>
        <authorList>
            <consortium name="The Broad Institute Genomics Platform"/>
            <consortium name="The Broad Institute Genome Sequencing Center for Infectious Disease"/>
            <person name="Wu L."/>
            <person name="Ma J."/>
        </authorList>
    </citation>
    <scope>NUCLEOTIDE SEQUENCE [LARGE SCALE GENOMIC DNA]</scope>
    <source>
        <strain evidence="1 2">JCM 14545</strain>
    </source>
</reference>
<dbReference type="Proteomes" id="UP001501116">
    <property type="component" value="Unassembled WGS sequence"/>
</dbReference>
<evidence type="ECO:0000313" key="1">
    <source>
        <dbReference type="EMBL" id="GAA1980693.1"/>
    </source>
</evidence>